<proteinExistence type="predicted"/>
<evidence type="ECO:0000313" key="3">
    <source>
        <dbReference type="WBParaSite" id="sdigi.contig610.g9206.t1"/>
    </source>
</evidence>
<sequence length="115" mass="13077">MGWSSGEDYIPSKYFLPASRTFLIAHQQSSHGRTVRDHNRIHWKGDKMLSCKHVVSVLIASRFITDERDWIGKREGGEETMTRQVKRLPSSDSNVDDCDADDDDNDSDDDGDGDF</sequence>
<keyword evidence="2" id="KW-1185">Reference proteome</keyword>
<protein>
    <submittedName>
        <fullName evidence="3">SWIM-type domain-containing protein</fullName>
    </submittedName>
</protein>
<organism evidence="2 3">
    <name type="scientific">Setaria digitata</name>
    <dbReference type="NCBI Taxonomy" id="48799"/>
    <lineage>
        <taxon>Eukaryota</taxon>
        <taxon>Metazoa</taxon>
        <taxon>Ecdysozoa</taxon>
        <taxon>Nematoda</taxon>
        <taxon>Chromadorea</taxon>
        <taxon>Rhabditida</taxon>
        <taxon>Spirurina</taxon>
        <taxon>Spiruromorpha</taxon>
        <taxon>Filarioidea</taxon>
        <taxon>Setariidae</taxon>
        <taxon>Setaria</taxon>
    </lineage>
</organism>
<dbReference type="WBParaSite" id="sdigi.contig610.g9206.t1">
    <property type="protein sequence ID" value="sdigi.contig610.g9206.t1"/>
    <property type="gene ID" value="sdigi.contig610.g9206"/>
</dbReference>
<accession>A0A915Q5E2</accession>
<evidence type="ECO:0000313" key="2">
    <source>
        <dbReference type="Proteomes" id="UP000887581"/>
    </source>
</evidence>
<name>A0A915Q5E2_9BILA</name>
<dbReference type="Proteomes" id="UP000887581">
    <property type="component" value="Unplaced"/>
</dbReference>
<feature type="compositionally biased region" description="Acidic residues" evidence="1">
    <location>
        <begin position="94"/>
        <end position="115"/>
    </location>
</feature>
<dbReference type="AlphaFoldDB" id="A0A915Q5E2"/>
<reference evidence="3" key="1">
    <citation type="submission" date="2022-11" db="UniProtKB">
        <authorList>
            <consortium name="WormBaseParasite"/>
        </authorList>
    </citation>
    <scope>IDENTIFICATION</scope>
</reference>
<evidence type="ECO:0000256" key="1">
    <source>
        <dbReference type="SAM" id="MobiDB-lite"/>
    </source>
</evidence>
<feature type="region of interest" description="Disordered" evidence="1">
    <location>
        <begin position="73"/>
        <end position="115"/>
    </location>
</feature>